<feature type="compositionally biased region" description="Basic and acidic residues" evidence="1">
    <location>
        <begin position="1"/>
        <end position="11"/>
    </location>
</feature>
<evidence type="ECO:0000256" key="1">
    <source>
        <dbReference type="SAM" id="MobiDB-lite"/>
    </source>
</evidence>
<keyword evidence="2" id="KW-0812">Transmembrane</keyword>
<dbReference type="EMBL" id="UXAU01000015">
    <property type="protein sequence ID" value="VDC22444.1"/>
    <property type="molecule type" value="Genomic_DNA"/>
</dbReference>
<gene>
    <name evidence="4" type="ORF">PSET11_00969</name>
</gene>
<dbReference type="InterPro" id="IPR026004">
    <property type="entry name" value="Septum_form"/>
</dbReference>
<keyword evidence="5" id="KW-1185">Reference proteome</keyword>
<evidence type="ECO:0000313" key="5">
    <source>
        <dbReference type="Proteomes" id="UP000280861"/>
    </source>
</evidence>
<name>A0A3P5X595_9MICC</name>
<feature type="region of interest" description="Disordered" evidence="1">
    <location>
        <begin position="1"/>
        <end position="47"/>
    </location>
</feature>
<dbReference type="Pfam" id="PF13845">
    <property type="entry name" value="Septum_form"/>
    <property type="match status" value="1"/>
</dbReference>
<dbReference type="RefSeq" id="WP_124090966.1">
    <property type="nucleotide sequence ID" value="NZ_CBCRYA010000025.1"/>
</dbReference>
<sequence>MNHQDVPDRPVEPPQLPSTPQDSVVTGPVPQQAATPQGSAEASPAHSTNRGKAWKVSFVVVLVAVVAGLLWLALWLQANADTAAPSNANGALETAVTPAATPLAAPREAVPPAEYALGDCFKDFEPEALATTVVPCATGHSAQLVSLFRYPKDATYPGADAMKAKALEACQAAVLGSAANDYTLEFQRSYPSSTSWDSGDRRVDCYVTAAAGNVINASVLP</sequence>
<feature type="compositionally biased region" description="Polar residues" evidence="1">
    <location>
        <begin position="32"/>
        <end position="47"/>
    </location>
</feature>
<protein>
    <recommendedName>
        <fullName evidence="3">Septum formation-related domain-containing protein</fullName>
    </recommendedName>
</protein>
<keyword evidence="2" id="KW-0472">Membrane</keyword>
<feature type="domain" description="Septum formation-related" evidence="3">
    <location>
        <begin position="116"/>
        <end position="205"/>
    </location>
</feature>
<evidence type="ECO:0000313" key="4">
    <source>
        <dbReference type="EMBL" id="VDC22444.1"/>
    </source>
</evidence>
<dbReference type="Proteomes" id="UP000280861">
    <property type="component" value="Unassembled WGS sequence"/>
</dbReference>
<reference evidence="4 5" key="1">
    <citation type="submission" date="2018-11" db="EMBL/GenBank/DDBJ databases">
        <authorList>
            <person name="Criscuolo A."/>
        </authorList>
    </citation>
    <scope>NUCLEOTIDE SEQUENCE [LARGE SCALE GENOMIC DNA]</scope>
    <source>
        <strain evidence="4">AT11b</strain>
    </source>
</reference>
<dbReference type="AlphaFoldDB" id="A0A3P5X595"/>
<evidence type="ECO:0000256" key="2">
    <source>
        <dbReference type="SAM" id="Phobius"/>
    </source>
</evidence>
<dbReference type="OrthoDB" id="3628931at2"/>
<evidence type="ECO:0000259" key="3">
    <source>
        <dbReference type="Pfam" id="PF13845"/>
    </source>
</evidence>
<accession>A0A3P5X595</accession>
<organism evidence="4 5">
    <name type="scientific">Arthrobacter ulcerisalmonis</name>
    <dbReference type="NCBI Taxonomy" id="2483813"/>
    <lineage>
        <taxon>Bacteria</taxon>
        <taxon>Bacillati</taxon>
        <taxon>Actinomycetota</taxon>
        <taxon>Actinomycetes</taxon>
        <taxon>Micrococcales</taxon>
        <taxon>Micrococcaceae</taxon>
        <taxon>Arthrobacter</taxon>
    </lineage>
</organism>
<proteinExistence type="predicted"/>
<keyword evidence="2" id="KW-1133">Transmembrane helix</keyword>
<feature type="transmembrane region" description="Helical" evidence="2">
    <location>
        <begin position="56"/>
        <end position="76"/>
    </location>
</feature>